<dbReference type="Proteomes" id="UP000254677">
    <property type="component" value="Unassembled WGS sequence"/>
</dbReference>
<evidence type="ECO:0000313" key="3">
    <source>
        <dbReference type="Proteomes" id="UP000254677"/>
    </source>
</evidence>
<keyword evidence="3" id="KW-1185">Reference proteome</keyword>
<dbReference type="EMBL" id="UGOA01000003">
    <property type="protein sequence ID" value="STX84885.1"/>
    <property type="molecule type" value="Genomic_DNA"/>
</dbReference>
<gene>
    <name evidence="2" type="ORF">NCTC13292_03237</name>
</gene>
<dbReference type="RefSeq" id="WP_115222902.1">
    <property type="nucleotide sequence ID" value="NZ_UGOA01000003.1"/>
</dbReference>
<sequence>MKQFAKNALQQGCRHLACSAGFFLHSLFLLVGVWALFLVLGALMMLATTPDALLTERMTRLILHFKPTSAMVMVLILGCLSLAFWQWINLSISRKGKS</sequence>
<feature type="transmembrane region" description="Helical" evidence="1">
    <location>
        <begin position="68"/>
        <end position="88"/>
    </location>
</feature>
<keyword evidence="1" id="KW-1133">Transmembrane helix</keyword>
<organism evidence="2 3">
    <name type="scientific">Legionella donaldsonii</name>
    <dbReference type="NCBI Taxonomy" id="45060"/>
    <lineage>
        <taxon>Bacteria</taxon>
        <taxon>Pseudomonadati</taxon>
        <taxon>Pseudomonadota</taxon>
        <taxon>Gammaproteobacteria</taxon>
        <taxon>Legionellales</taxon>
        <taxon>Legionellaceae</taxon>
        <taxon>Legionella</taxon>
    </lineage>
</organism>
<reference evidence="2 3" key="1">
    <citation type="submission" date="2018-06" db="EMBL/GenBank/DDBJ databases">
        <authorList>
            <consortium name="Pathogen Informatics"/>
            <person name="Doyle S."/>
        </authorList>
    </citation>
    <scope>NUCLEOTIDE SEQUENCE [LARGE SCALE GENOMIC DNA]</scope>
    <source>
        <strain evidence="2 3">NCTC13292</strain>
    </source>
</reference>
<name>A0A378KMT8_9GAMM</name>
<keyword evidence="1" id="KW-0812">Transmembrane</keyword>
<evidence type="ECO:0000256" key="1">
    <source>
        <dbReference type="SAM" id="Phobius"/>
    </source>
</evidence>
<proteinExistence type="predicted"/>
<evidence type="ECO:0000313" key="2">
    <source>
        <dbReference type="EMBL" id="STX84885.1"/>
    </source>
</evidence>
<keyword evidence="1" id="KW-0472">Membrane</keyword>
<dbReference type="AlphaFoldDB" id="A0A378KMT8"/>
<feature type="transmembrane region" description="Helical" evidence="1">
    <location>
        <begin position="21"/>
        <end position="48"/>
    </location>
</feature>
<protein>
    <submittedName>
        <fullName evidence="2">Uncharacterized protein</fullName>
    </submittedName>
</protein>
<accession>A0A378KMT8</accession>